<sequence>MSALTLVKMMARSSGQEGPLSRRFTDDPSLDIPHLDFAQRKGLIAISVMAFLSFMATSGLLIFITYRLVFWRSNYQRYIGYNQYIILIYNLILADLQQSLAFLICVKWIVQDDIKSGNAACFLQGLWLQIGDPGSGLFVLAIAFHTFLLVVWGYKMSYKLFIAFVCGVWAFIALIVIIPLGMYGPDVYVPAGSWCWINEAYEPVRLWTHYVWIFVAEFGTVCLYAIMYYQLRRQIAKSAILGNSKLNSLKRLRRVVGYMTIYPIVYIILSLPLAAGRMATANHHVPSTTFFCCAGAIITSSGLVDVILYTLTRRNLVIDTEPSGDRSYNQMASGKSRRGDTLLTTITARPKSTIHRSNPGGTRDGSTDNIVQPMEMAPMGKVYQETTIEITHEPATPGDVTSERSSKDDFERPPNVWRR</sequence>
<keyword evidence="9" id="KW-1185">Reference proteome</keyword>
<dbReference type="Pfam" id="PF11970">
    <property type="entry name" value="GPR_Gpa2_C"/>
    <property type="match status" value="1"/>
</dbReference>
<evidence type="ECO:0000256" key="1">
    <source>
        <dbReference type="ARBA" id="ARBA00004141"/>
    </source>
</evidence>
<dbReference type="GO" id="GO:0007189">
    <property type="term" value="P:adenylate cyclase-activating G protein-coupled receptor signaling pathway"/>
    <property type="evidence" value="ECO:0007669"/>
    <property type="project" value="TreeGrafter"/>
</dbReference>
<dbReference type="InterPro" id="IPR022596">
    <property type="entry name" value="GPR1/2/3_C"/>
</dbReference>
<evidence type="ECO:0000313" key="9">
    <source>
        <dbReference type="Proteomes" id="UP001146351"/>
    </source>
</evidence>
<feature type="transmembrane region" description="Helical" evidence="6">
    <location>
        <begin position="43"/>
        <end position="66"/>
    </location>
</feature>
<evidence type="ECO:0000256" key="4">
    <source>
        <dbReference type="ARBA" id="ARBA00023136"/>
    </source>
</evidence>
<evidence type="ECO:0000256" key="2">
    <source>
        <dbReference type="ARBA" id="ARBA00022692"/>
    </source>
</evidence>
<dbReference type="EMBL" id="JAPQKO010000002">
    <property type="protein sequence ID" value="KAJ5180578.1"/>
    <property type="molecule type" value="Genomic_DNA"/>
</dbReference>
<proteinExistence type="predicted"/>
<evidence type="ECO:0000313" key="8">
    <source>
        <dbReference type="EMBL" id="KAJ5180578.1"/>
    </source>
</evidence>
<reference evidence="8" key="1">
    <citation type="submission" date="2022-11" db="EMBL/GenBank/DDBJ databases">
        <authorList>
            <person name="Petersen C."/>
        </authorList>
    </citation>
    <scope>NUCLEOTIDE SEQUENCE</scope>
    <source>
        <strain evidence="8">IBT 21917</strain>
    </source>
</reference>
<dbReference type="OrthoDB" id="100006at2759"/>
<protein>
    <submittedName>
        <fullName evidence="8">Glucose receptor Git3 N-terminal</fullName>
    </submittedName>
</protein>
<name>A0A9W9LWI9_9EURO</name>
<accession>A0A9W9LWI9</accession>
<dbReference type="Gene3D" id="1.20.1070.10">
    <property type="entry name" value="Rhodopsin 7-helix transmembrane proteins"/>
    <property type="match status" value="1"/>
</dbReference>
<comment type="subcellular location">
    <subcellularLocation>
        <location evidence="1">Membrane</location>
        <topology evidence="1">Multi-pass membrane protein</topology>
    </subcellularLocation>
</comment>
<feature type="transmembrane region" description="Helical" evidence="6">
    <location>
        <begin position="136"/>
        <end position="154"/>
    </location>
</feature>
<reference evidence="8" key="2">
    <citation type="journal article" date="2023" name="IMA Fungus">
        <title>Comparative genomic study of the Penicillium genus elucidates a diverse pangenome and 15 lateral gene transfer events.</title>
        <authorList>
            <person name="Petersen C."/>
            <person name="Sorensen T."/>
            <person name="Nielsen M.R."/>
            <person name="Sondergaard T.E."/>
            <person name="Sorensen J.L."/>
            <person name="Fitzpatrick D.A."/>
            <person name="Frisvad J.C."/>
            <person name="Nielsen K.L."/>
        </authorList>
    </citation>
    <scope>NUCLEOTIDE SEQUENCE</scope>
    <source>
        <strain evidence="8">IBT 21917</strain>
    </source>
</reference>
<gene>
    <name evidence="8" type="ORF">N7492_003788</name>
</gene>
<keyword evidence="4 6" id="KW-0472">Membrane</keyword>
<evidence type="ECO:0000259" key="7">
    <source>
        <dbReference type="Pfam" id="PF11970"/>
    </source>
</evidence>
<feature type="domain" description="G protein-coupled receptor GPR1/2/3 C-terminal" evidence="7">
    <location>
        <begin position="248"/>
        <end position="316"/>
    </location>
</feature>
<feature type="transmembrane region" description="Helical" evidence="6">
    <location>
        <begin position="161"/>
        <end position="183"/>
    </location>
</feature>
<organism evidence="8 9">
    <name type="scientific">Penicillium capsulatum</name>
    <dbReference type="NCBI Taxonomy" id="69766"/>
    <lineage>
        <taxon>Eukaryota</taxon>
        <taxon>Fungi</taxon>
        <taxon>Dikarya</taxon>
        <taxon>Ascomycota</taxon>
        <taxon>Pezizomycotina</taxon>
        <taxon>Eurotiomycetes</taxon>
        <taxon>Eurotiomycetidae</taxon>
        <taxon>Eurotiales</taxon>
        <taxon>Aspergillaceae</taxon>
        <taxon>Penicillium</taxon>
    </lineage>
</organism>
<feature type="transmembrane region" description="Helical" evidence="6">
    <location>
        <begin position="255"/>
        <end position="275"/>
    </location>
</feature>
<feature type="transmembrane region" description="Helical" evidence="6">
    <location>
        <begin position="210"/>
        <end position="229"/>
    </location>
</feature>
<feature type="compositionally biased region" description="Basic and acidic residues" evidence="5">
    <location>
        <begin position="401"/>
        <end position="412"/>
    </location>
</feature>
<keyword evidence="3 6" id="KW-1133">Transmembrane helix</keyword>
<feature type="region of interest" description="Disordered" evidence="5">
    <location>
        <begin position="390"/>
        <end position="419"/>
    </location>
</feature>
<dbReference type="GO" id="GO:0004930">
    <property type="term" value="F:G protein-coupled receptor activity"/>
    <property type="evidence" value="ECO:0007669"/>
    <property type="project" value="TreeGrafter"/>
</dbReference>
<keyword evidence="8" id="KW-0675">Receptor</keyword>
<keyword evidence="2 6" id="KW-0812">Transmembrane</keyword>
<evidence type="ECO:0000256" key="6">
    <source>
        <dbReference type="SAM" id="Phobius"/>
    </source>
</evidence>
<dbReference type="SUPFAM" id="SSF81321">
    <property type="entry name" value="Family A G protein-coupled receptor-like"/>
    <property type="match status" value="1"/>
</dbReference>
<feature type="transmembrane region" description="Helical" evidence="6">
    <location>
        <begin position="287"/>
        <end position="311"/>
    </location>
</feature>
<feature type="transmembrane region" description="Helical" evidence="6">
    <location>
        <begin position="87"/>
        <end position="110"/>
    </location>
</feature>
<evidence type="ECO:0000256" key="5">
    <source>
        <dbReference type="SAM" id="MobiDB-lite"/>
    </source>
</evidence>
<dbReference type="PANTHER" id="PTHR23112">
    <property type="entry name" value="G PROTEIN-COUPLED RECEPTOR 157-RELATED"/>
    <property type="match status" value="1"/>
</dbReference>
<dbReference type="GO" id="GO:0005886">
    <property type="term" value="C:plasma membrane"/>
    <property type="evidence" value="ECO:0007669"/>
    <property type="project" value="TreeGrafter"/>
</dbReference>
<evidence type="ECO:0000256" key="3">
    <source>
        <dbReference type="ARBA" id="ARBA00022989"/>
    </source>
</evidence>
<comment type="caution">
    <text evidence="8">The sequence shown here is derived from an EMBL/GenBank/DDBJ whole genome shotgun (WGS) entry which is preliminary data.</text>
</comment>
<dbReference type="PANTHER" id="PTHR23112:SF37">
    <property type="entry name" value="G PROTEIN-COUPLED RECEPTOR GPR1"/>
    <property type="match status" value="1"/>
</dbReference>
<dbReference type="Proteomes" id="UP001146351">
    <property type="component" value="Unassembled WGS sequence"/>
</dbReference>
<dbReference type="AlphaFoldDB" id="A0A9W9LWI9"/>